<evidence type="ECO:0000313" key="2">
    <source>
        <dbReference type="Proteomes" id="UP000005239"/>
    </source>
</evidence>
<evidence type="ECO:0000313" key="1">
    <source>
        <dbReference type="EnsemblMetazoa" id="PPA39155.1"/>
    </source>
</evidence>
<sequence>MKLDVDMTPAELQECLKGDFRDPTSIDRVIVGVPMFIFTVVGLHLNITLWRIISVHKITLYNTLTIALDRFMMFITPWVGHSTYLGCHKRFNPYQLRFQYGCSDCPVYFDLLGYFATYMPVAIFAIGITSDVILASLLMLSASCLNTYTNPIVMFVFQERVRKSFISWSKRLWLFSTDLKALVDTAPSVFVASQVPSGMRSSTISIQPRR</sequence>
<keyword evidence="2" id="KW-1185">Reference proteome</keyword>
<dbReference type="AlphaFoldDB" id="A0A2A6CTY9"/>
<accession>A0A8R1UUC1</accession>
<dbReference type="Proteomes" id="UP000005239">
    <property type="component" value="Unassembled WGS sequence"/>
</dbReference>
<dbReference type="EnsemblMetazoa" id="PPA39155.1">
    <property type="protein sequence ID" value="PPA39155.1"/>
    <property type="gene ID" value="WBGene00277524"/>
</dbReference>
<accession>A0A2A6CTY9</accession>
<organism evidence="1 2">
    <name type="scientific">Pristionchus pacificus</name>
    <name type="common">Parasitic nematode worm</name>
    <dbReference type="NCBI Taxonomy" id="54126"/>
    <lineage>
        <taxon>Eukaryota</taxon>
        <taxon>Metazoa</taxon>
        <taxon>Ecdysozoa</taxon>
        <taxon>Nematoda</taxon>
        <taxon>Chromadorea</taxon>
        <taxon>Rhabditida</taxon>
        <taxon>Rhabditina</taxon>
        <taxon>Diplogasteromorpha</taxon>
        <taxon>Diplogasteroidea</taxon>
        <taxon>Neodiplogasteridae</taxon>
        <taxon>Pristionchus</taxon>
    </lineage>
</organism>
<protein>
    <submittedName>
        <fullName evidence="1">Uncharacterized protein</fullName>
    </submittedName>
</protein>
<name>A0A2A6CTY9_PRIPA</name>
<gene>
    <name evidence="1" type="primary">WBGene00277524</name>
</gene>
<reference evidence="2" key="1">
    <citation type="journal article" date="2008" name="Nat. Genet.">
        <title>The Pristionchus pacificus genome provides a unique perspective on nematode lifestyle and parasitism.</title>
        <authorList>
            <person name="Dieterich C."/>
            <person name="Clifton S.W."/>
            <person name="Schuster L.N."/>
            <person name="Chinwalla A."/>
            <person name="Delehaunty K."/>
            <person name="Dinkelacker I."/>
            <person name="Fulton L."/>
            <person name="Fulton R."/>
            <person name="Godfrey J."/>
            <person name="Minx P."/>
            <person name="Mitreva M."/>
            <person name="Roeseler W."/>
            <person name="Tian H."/>
            <person name="Witte H."/>
            <person name="Yang S.P."/>
            <person name="Wilson R.K."/>
            <person name="Sommer R.J."/>
        </authorList>
    </citation>
    <scope>NUCLEOTIDE SEQUENCE [LARGE SCALE GENOMIC DNA]</scope>
    <source>
        <strain evidence="2">PS312</strain>
    </source>
</reference>
<proteinExistence type="predicted"/>
<reference evidence="1" key="2">
    <citation type="submission" date="2022-06" db="UniProtKB">
        <authorList>
            <consortium name="EnsemblMetazoa"/>
        </authorList>
    </citation>
    <scope>IDENTIFICATION</scope>
    <source>
        <strain evidence="1">PS312</strain>
    </source>
</reference>